<evidence type="ECO:0000313" key="2">
    <source>
        <dbReference type="EMBL" id="MFF4521661.1"/>
    </source>
</evidence>
<feature type="signal peptide" evidence="1">
    <location>
        <begin position="1"/>
        <end position="26"/>
    </location>
</feature>
<dbReference type="EMBL" id="JBIAWJ010000003">
    <property type="protein sequence ID" value="MFF4521661.1"/>
    <property type="molecule type" value="Genomic_DNA"/>
</dbReference>
<organism evidence="2 3">
    <name type="scientific">Streptomyces bluensis</name>
    <dbReference type="NCBI Taxonomy" id="33897"/>
    <lineage>
        <taxon>Bacteria</taxon>
        <taxon>Bacillati</taxon>
        <taxon>Actinomycetota</taxon>
        <taxon>Actinomycetes</taxon>
        <taxon>Kitasatosporales</taxon>
        <taxon>Streptomycetaceae</taxon>
        <taxon>Streptomyces</taxon>
    </lineage>
</organism>
<feature type="chain" id="PRO_5045891373" description="Chaplin domain-containing protein" evidence="1">
    <location>
        <begin position="27"/>
        <end position="75"/>
    </location>
</feature>
<evidence type="ECO:0000313" key="3">
    <source>
        <dbReference type="Proteomes" id="UP001602058"/>
    </source>
</evidence>
<dbReference type="Proteomes" id="UP001602058">
    <property type="component" value="Unassembled WGS sequence"/>
</dbReference>
<reference evidence="2 3" key="1">
    <citation type="submission" date="2024-10" db="EMBL/GenBank/DDBJ databases">
        <title>The Natural Products Discovery Center: Release of the First 8490 Sequenced Strains for Exploring Actinobacteria Biosynthetic Diversity.</title>
        <authorList>
            <person name="Kalkreuter E."/>
            <person name="Kautsar S.A."/>
            <person name="Yang D."/>
            <person name="Bader C.D."/>
            <person name="Teijaro C.N."/>
            <person name="Fluegel L."/>
            <person name="Davis C.M."/>
            <person name="Simpson J.R."/>
            <person name="Lauterbach L."/>
            <person name="Steele A.D."/>
            <person name="Gui C."/>
            <person name="Meng S."/>
            <person name="Li G."/>
            <person name="Viehrig K."/>
            <person name="Ye F."/>
            <person name="Su P."/>
            <person name="Kiefer A.F."/>
            <person name="Nichols A."/>
            <person name="Cepeda A.J."/>
            <person name="Yan W."/>
            <person name="Fan B."/>
            <person name="Jiang Y."/>
            <person name="Adhikari A."/>
            <person name="Zheng C.-J."/>
            <person name="Schuster L."/>
            <person name="Cowan T.M."/>
            <person name="Smanski M.J."/>
            <person name="Chevrette M.G."/>
            <person name="De Carvalho L.P.S."/>
            <person name="Shen B."/>
        </authorList>
    </citation>
    <scope>NUCLEOTIDE SEQUENCE [LARGE SCALE GENOMIC DNA]</scope>
    <source>
        <strain evidence="2 3">NPDC001390</strain>
    </source>
</reference>
<gene>
    <name evidence="2" type="ORF">ACFY1D_09460</name>
</gene>
<evidence type="ECO:0000256" key="1">
    <source>
        <dbReference type="SAM" id="SignalP"/>
    </source>
</evidence>
<comment type="caution">
    <text evidence="2">The sequence shown here is derived from an EMBL/GenBank/DDBJ whole genome shotgun (WGS) entry which is preliminary data.</text>
</comment>
<keyword evidence="1" id="KW-0732">Signal</keyword>
<sequence length="75" mass="7346">MRIRTILATTALTAAAFAGTAGSALADDDFGVNSTIQIPIGVCGTDVDLLNIPISLNSTGNQSTGSCASASNSSG</sequence>
<name>A0ABW6UE10_9ACTN</name>
<proteinExistence type="predicted"/>
<accession>A0ABW6UE10</accession>
<dbReference type="RefSeq" id="WP_351081217.1">
    <property type="nucleotide sequence ID" value="NZ_JBEOZG010000012.1"/>
</dbReference>
<protein>
    <recommendedName>
        <fullName evidence="4">Chaplin domain-containing protein</fullName>
    </recommendedName>
</protein>
<evidence type="ECO:0008006" key="4">
    <source>
        <dbReference type="Google" id="ProtNLM"/>
    </source>
</evidence>
<keyword evidence="3" id="KW-1185">Reference proteome</keyword>